<dbReference type="InterPro" id="IPR012495">
    <property type="entry name" value="TadE-like_dom"/>
</dbReference>
<dbReference type="AlphaFoldDB" id="A0A1M7A215"/>
<reference evidence="2 3" key="1">
    <citation type="submission" date="2016-11" db="EMBL/GenBank/DDBJ databases">
        <authorList>
            <person name="Jaros S."/>
            <person name="Januszkiewicz K."/>
            <person name="Wedrychowicz H."/>
        </authorList>
    </citation>
    <scope>NUCLEOTIDE SEQUENCE [LARGE SCALE GENOMIC DNA]</scope>
    <source>
        <strain evidence="2 3">DSM 22153</strain>
    </source>
</reference>
<dbReference type="OrthoDB" id="7189296at2"/>
<evidence type="ECO:0000313" key="3">
    <source>
        <dbReference type="Proteomes" id="UP000186002"/>
    </source>
</evidence>
<evidence type="ECO:0000259" key="1">
    <source>
        <dbReference type="Pfam" id="PF07811"/>
    </source>
</evidence>
<feature type="domain" description="TadE-like" evidence="1">
    <location>
        <begin position="16"/>
        <end position="55"/>
    </location>
</feature>
<dbReference type="Pfam" id="PF07811">
    <property type="entry name" value="TadE"/>
    <property type="match status" value="1"/>
</dbReference>
<evidence type="ECO:0000313" key="2">
    <source>
        <dbReference type="EMBL" id="SHL36649.1"/>
    </source>
</evidence>
<dbReference type="Proteomes" id="UP000186002">
    <property type="component" value="Unassembled WGS sequence"/>
</dbReference>
<keyword evidence="3" id="KW-1185">Reference proteome</keyword>
<dbReference type="RefSeq" id="WP_073008167.1">
    <property type="nucleotide sequence ID" value="NZ_FRBW01000001.1"/>
</dbReference>
<protein>
    <submittedName>
        <fullName evidence="2">TadE-like protein</fullName>
    </submittedName>
</protein>
<proteinExistence type="predicted"/>
<accession>A0A1M7A215</accession>
<dbReference type="STRING" id="735517.SAMN05444272_0404"/>
<dbReference type="EMBL" id="FRBW01000001">
    <property type="protein sequence ID" value="SHL36649.1"/>
    <property type="molecule type" value="Genomic_DNA"/>
</dbReference>
<name>A0A1M7A215_9HYPH</name>
<organism evidence="2 3">
    <name type="scientific">Roseibium suaedae</name>
    <dbReference type="NCBI Taxonomy" id="735517"/>
    <lineage>
        <taxon>Bacteria</taxon>
        <taxon>Pseudomonadati</taxon>
        <taxon>Pseudomonadota</taxon>
        <taxon>Alphaproteobacteria</taxon>
        <taxon>Hyphomicrobiales</taxon>
        <taxon>Stappiaceae</taxon>
        <taxon>Roseibium</taxon>
    </lineage>
</organism>
<gene>
    <name evidence="2" type="ORF">SAMN05444272_0404</name>
</gene>
<sequence>MIKLSLIRRLLRNTRGVAAVEFALILPFLIILLIGMAETTTALNQNRKVSQVANAIGDIVARATTVTSTGLADLMQARTYIMEPYDASSMTVIVASVSFDADKKATVDWSSNQTGGTPWTSGQAPPITIPSGVIAANKSIIVCQTKYNYVAMFATLAQNIFPRATKFEMSGAVYLRPRLTTKVTKT</sequence>